<dbReference type="GO" id="GO:0030864">
    <property type="term" value="C:cortical actin cytoskeleton"/>
    <property type="evidence" value="ECO:0007669"/>
    <property type="project" value="TreeGrafter"/>
</dbReference>
<sequence>MTRPVEEDCDSQLAQQLSLLSETERKHVLMVLHRDGDLRRHEERRLKELQKQIDQQEGPSVPIDQHSPLGQFCCFLCSRLFYPIIDKRLLCRGCHYFVCHGCATYEHHTGSWLCSQCQKQW</sequence>
<accession>A0A8C4Q731</accession>
<dbReference type="PANTHER" id="PTHR14555">
    <property type="entry name" value="MYELIN-ASSOCIATED OLIGODENDROCYTIC BASIC PROTEIN MOBP -RELATED"/>
    <property type="match status" value="1"/>
</dbReference>
<dbReference type="InterPro" id="IPR013083">
    <property type="entry name" value="Znf_RING/FYVE/PHD"/>
</dbReference>
<reference evidence="2" key="1">
    <citation type="submission" date="2025-08" db="UniProtKB">
        <authorList>
            <consortium name="Ensembl"/>
        </authorList>
    </citation>
    <scope>IDENTIFICATION</scope>
</reference>
<evidence type="ECO:0000259" key="1">
    <source>
        <dbReference type="PROSITE" id="PS50916"/>
    </source>
</evidence>
<dbReference type="InterPro" id="IPR011011">
    <property type="entry name" value="Znf_FYVE_PHD"/>
</dbReference>
<dbReference type="Gene3D" id="3.30.40.10">
    <property type="entry name" value="Zinc/RING finger domain, C3HC4 (zinc finger)"/>
    <property type="match status" value="1"/>
</dbReference>
<dbReference type="GeneTree" id="ENSGT00940000173481"/>
<reference evidence="2" key="2">
    <citation type="submission" date="2025-09" db="UniProtKB">
        <authorList>
            <consortium name="Ensembl"/>
        </authorList>
    </citation>
    <scope>IDENTIFICATION</scope>
</reference>
<dbReference type="AlphaFoldDB" id="A0A8C4Q731"/>
<dbReference type="InterPro" id="IPR010911">
    <property type="entry name" value="Rab_BD"/>
</dbReference>
<dbReference type="PROSITE" id="PS50916">
    <property type="entry name" value="RABBD"/>
    <property type="match status" value="1"/>
</dbReference>
<dbReference type="OMA" id="GCKYNIC"/>
<dbReference type="InterPro" id="IPR051745">
    <property type="entry name" value="Intracell_Transport_Effector"/>
</dbReference>
<dbReference type="GO" id="GO:0017022">
    <property type="term" value="F:myosin binding"/>
    <property type="evidence" value="ECO:0007669"/>
    <property type="project" value="TreeGrafter"/>
</dbReference>
<protein>
    <recommendedName>
        <fullName evidence="1">RabBD domain-containing protein</fullName>
    </recommendedName>
</protein>
<keyword evidence="3" id="KW-1185">Reference proteome</keyword>
<dbReference type="GO" id="GO:0031267">
    <property type="term" value="F:small GTPase binding"/>
    <property type="evidence" value="ECO:0007669"/>
    <property type="project" value="InterPro"/>
</dbReference>
<feature type="domain" description="RabBD" evidence="1">
    <location>
        <begin position="14"/>
        <end position="116"/>
    </location>
</feature>
<name>A0A8C4Q731_EPTBU</name>
<dbReference type="PANTHER" id="PTHR14555:SF3">
    <property type="entry name" value="RABBD DOMAIN-CONTAINING PROTEIN"/>
    <property type="match status" value="1"/>
</dbReference>
<proteinExistence type="predicted"/>
<evidence type="ECO:0000313" key="3">
    <source>
        <dbReference type="Proteomes" id="UP000694388"/>
    </source>
</evidence>
<evidence type="ECO:0000313" key="2">
    <source>
        <dbReference type="Ensembl" id="ENSEBUP00000011031.1"/>
    </source>
</evidence>
<dbReference type="Ensembl" id="ENSEBUT00000011590.1">
    <property type="protein sequence ID" value="ENSEBUP00000011031.1"/>
    <property type="gene ID" value="ENSEBUG00000007082.1"/>
</dbReference>
<dbReference type="GO" id="GO:0003779">
    <property type="term" value="F:actin binding"/>
    <property type="evidence" value="ECO:0007669"/>
    <property type="project" value="TreeGrafter"/>
</dbReference>
<dbReference type="Pfam" id="PF02318">
    <property type="entry name" value="FYVE_2"/>
    <property type="match status" value="1"/>
</dbReference>
<organism evidence="2 3">
    <name type="scientific">Eptatretus burgeri</name>
    <name type="common">Inshore hagfish</name>
    <dbReference type="NCBI Taxonomy" id="7764"/>
    <lineage>
        <taxon>Eukaryota</taxon>
        <taxon>Metazoa</taxon>
        <taxon>Chordata</taxon>
        <taxon>Craniata</taxon>
        <taxon>Vertebrata</taxon>
        <taxon>Cyclostomata</taxon>
        <taxon>Myxini</taxon>
        <taxon>Myxiniformes</taxon>
        <taxon>Myxinidae</taxon>
        <taxon>Eptatretinae</taxon>
        <taxon>Eptatretus</taxon>
    </lineage>
</organism>
<dbReference type="GO" id="GO:0006886">
    <property type="term" value="P:intracellular protein transport"/>
    <property type="evidence" value="ECO:0007669"/>
    <property type="project" value="InterPro"/>
</dbReference>
<dbReference type="Proteomes" id="UP000694388">
    <property type="component" value="Unplaced"/>
</dbReference>
<dbReference type="InterPro" id="IPR041282">
    <property type="entry name" value="FYVE_2"/>
</dbReference>
<dbReference type="SUPFAM" id="SSF57903">
    <property type="entry name" value="FYVE/PHD zinc finger"/>
    <property type="match status" value="1"/>
</dbReference>